<accession>A0A0J7L532</accession>
<protein>
    <submittedName>
        <fullName evidence="2">Uncharacterized protein</fullName>
    </submittedName>
</protein>
<evidence type="ECO:0000256" key="1">
    <source>
        <dbReference type="SAM" id="MobiDB-lite"/>
    </source>
</evidence>
<keyword evidence="3" id="KW-1185">Reference proteome</keyword>
<evidence type="ECO:0000313" key="2">
    <source>
        <dbReference type="EMBL" id="KMQ97653.1"/>
    </source>
</evidence>
<dbReference type="AlphaFoldDB" id="A0A0J7L532"/>
<gene>
    <name evidence="2" type="ORF">RF55_2007</name>
</gene>
<dbReference type="Proteomes" id="UP000036403">
    <property type="component" value="Unassembled WGS sequence"/>
</dbReference>
<reference evidence="2 3" key="1">
    <citation type="submission" date="2015-04" db="EMBL/GenBank/DDBJ databases">
        <title>Lasius niger genome sequencing.</title>
        <authorList>
            <person name="Konorov E.A."/>
            <person name="Nikitin M.A."/>
            <person name="Kirill M.V."/>
            <person name="Chang P."/>
        </authorList>
    </citation>
    <scope>NUCLEOTIDE SEQUENCE [LARGE SCALE GENOMIC DNA]</scope>
    <source>
        <tissue evidence="2">Whole</tissue>
    </source>
</reference>
<name>A0A0J7L532_LASNI</name>
<proteinExistence type="predicted"/>
<feature type="region of interest" description="Disordered" evidence="1">
    <location>
        <begin position="51"/>
        <end position="71"/>
    </location>
</feature>
<evidence type="ECO:0000313" key="3">
    <source>
        <dbReference type="Proteomes" id="UP000036403"/>
    </source>
</evidence>
<organism evidence="2 3">
    <name type="scientific">Lasius niger</name>
    <name type="common">Black garden ant</name>
    <dbReference type="NCBI Taxonomy" id="67767"/>
    <lineage>
        <taxon>Eukaryota</taxon>
        <taxon>Metazoa</taxon>
        <taxon>Ecdysozoa</taxon>
        <taxon>Arthropoda</taxon>
        <taxon>Hexapoda</taxon>
        <taxon>Insecta</taxon>
        <taxon>Pterygota</taxon>
        <taxon>Neoptera</taxon>
        <taxon>Endopterygota</taxon>
        <taxon>Hymenoptera</taxon>
        <taxon>Apocrita</taxon>
        <taxon>Aculeata</taxon>
        <taxon>Formicoidea</taxon>
        <taxon>Formicidae</taxon>
        <taxon>Formicinae</taxon>
        <taxon>Lasius</taxon>
        <taxon>Lasius</taxon>
    </lineage>
</organism>
<sequence>MGPTRTRVFARVLFLLYCDFLLTKWTLWSRKGAVLAVKRLAGDNIQPLFASDRDGDGGGGGGGGADGGGCGGGGGWFPVWLAD</sequence>
<feature type="compositionally biased region" description="Gly residues" evidence="1">
    <location>
        <begin position="57"/>
        <end position="71"/>
    </location>
</feature>
<dbReference type="PaxDb" id="67767-A0A0J7L532"/>
<dbReference type="EMBL" id="LBMM01000717">
    <property type="protein sequence ID" value="KMQ97653.1"/>
    <property type="molecule type" value="Genomic_DNA"/>
</dbReference>
<comment type="caution">
    <text evidence="2">The sequence shown here is derived from an EMBL/GenBank/DDBJ whole genome shotgun (WGS) entry which is preliminary data.</text>
</comment>